<evidence type="ECO:0000256" key="4">
    <source>
        <dbReference type="SAM" id="MobiDB-lite"/>
    </source>
</evidence>
<dbReference type="SUPFAM" id="SSF53850">
    <property type="entry name" value="Periplasmic binding protein-like II"/>
    <property type="match status" value="1"/>
</dbReference>
<evidence type="ECO:0000256" key="5">
    <source>
        <dbReference type="SAM" id="SignalP"/>
    </source>
</evidence>
<organism evidence="6 7">
    <name type="scientific">Leucobacter muris</name>
    <dbReference type="NCBI Taxonomy" id="1935379"/>
    <lineage>
        <taxon>Bacteria</taxon>
        <taxon>Bacillati</taxon>
        <taxon>Actinomycetota</taxon>
        <taxon>Actinomycetes</taxon>
        <taxon>Micrococcales</taxon>
        <taxon>Microbacteriaceae</taxon>
        <taxon>Leucobacter</taxon>
    </lineage>
</organism>
<dbReference type="PANTHER" id="PTHR30632:SF0">
    <property type="entry name" value="SULFATE-BINDING PROTEIN"/>
    <property type="match status" value="1"/>
</dbReference>
<evidence type="ECO:0000256" key="1">
    <source>
        <dbReference type="ARBA" id="ARBA00009175"/>
    </source>
</evidence>
<name>A0ABX5QDU8_9MICO</name>
<gene>
    <name evidence="6" type="primary">modA</name>
    <name evidence="6" type="ORF">Leucomu_03790</name>
</gene>
<keyword evidence="7" id="KW-1185">Reference proteome</keyword>
<dbReference type="InterPro" id="IPR005950">
    <property type="entry name" value="ModA"/>
</dbReference>
<evidence type="ECO:0000313" key="6">
    <source>
        <dbReference type="EMBL" id="QAB17160.1"/>
    </source>
</evidence>
<keyword evidence="3 5" id="KW-0732">Signal</keyword>
<dbReference type="Pfam" id="PF13531">
    <property type="entry name" value="SBP_bac_11"/>
    <property type="match status" value="1"/>
</dbReference>
<dbReference type="PANTHER" id="PTHR30632">
    <property type="entry name" value="MOLYBDATE-BINDING PERIPLASMIC PROTEIN"/>
    <property type="match status" value="1"/>
</dbReference>
<protein>
    <submittedName>
        <fullName evidence="6">Molybdate ABC transporter substrate-binding protein</fullName>
    </submittedName>
</protein>
<dbReference type="EMBL" id="CP035037">
    <property type="protein sequence ID" value="QAB17160.1"/>
    <property type="molecule type" value="Genomic_DNA"/>
</dbReference>
<comment type="similarity">
    <text evidence="1">Belongs to the bacterial solute-binding protein ModA family.</text>
</comment>
<sequence>MNPKTLRDATRIGALALAAGLAAALAGCGSGQPSGPASTPDPAPASQIGGDLTVYAAASLEPAFEQIGDWFVDEHPDVSIEFSYDGSSVLATQILSGAPVDVFASADAPNMEKITSEARNDGEPTAFAASELAIAVAPGNPLGIETLADLARAGAGAPVTVICAAEVPCGNASRALLERDGVELAPASEEQNVTAVLTKVREGEADAGLVYLSDILRAGDFQDESRSDSSNRPLTSPRQGEVDGIEIQDASDAAGDYLAVPIEGSDAPEAAAAFSEFLLTDRVQQLLADLGFGPAR</sequence>
<evidence type="ECO:0000256" key="3">
    <source>
        <dbReference type="ARBA" id="ARBA00022729"/>
    </source>
</evidence>
<reference evidence="6 7" key="1">
    <citation type="submission" date="2019-01" db="EMBL/GenBank/DDBJ databases">
        <title>Leucobacter muris sp. nov. isolated from the nose of a laboratory mouse.</title>
        <authorList>
            <person name="Benga L."/>
            <person name="Sproeer C."/>
            <person name="Schumann P."/>
            <person name="Verbarg S."/>
            <person name="Bunk B."/>
            <person name="Engelhardt E."/>
            <person name="Benten P.M."/>
            <person name="Sager M."/>
        </authorList>
    </citation>
    <scope>NUCLEOTIDE SEQUENCE [LARGE SCALE GENOMIC DNA]</scope>
    <source>
        <strain evidence="6 7">DSM 101948</strain>
    </source>
</reference>
<feature type="region of interest" description="Disordered" evidence="4">
    <location>
        <begin position="29"/>
        <end position="48"/>
    </location>
</feature>
<proteinExistence type="inferred from homology"/>
<dbReference type="InterPro" id="IPR050682">
    <property type="entry name" value="ModA/WtpA"/>
</dbReference>
<evidence type="ECO:0000256" key="2">
    <source>
        <dbReference type="ARBA" id="ARBA00022723"/>
    </source>
</evidence>
<dbReference type="RefSeq" id="WP_128386405.1">
    <property type="nucleotide sequence ID" value="NZ_CP035037.1"/>
</dbReference>
<dbReference type="Proteomes" id="UP000285768">
    <property type="component" value="Chromosome"/>
</dbReference>
<dbReference type="NCBIfam" id="TIGR01256">
    <property type="entry name" value="modA"/>
    <property type="match status" value="1"/>
</dbReference>
<dbReference type="Gene3D" id="3.40.190.10">
    <property type="entry name" value="Periplasmic binding protein-like II"/>
    <property type="match status" value="2"/>
</dbReference>
<feature type="signal peptide" evidence="5">
    <location>
        <begin position="1"/>
        <end position="26"/>
    </location>
</feature>
<dbReference type="PIRSF" id="PIRSF004846">
    <property type="entry name" value="ModA"/>
    <property type="match status" value="1"/>
</dbReference>
<feature type="chain" id="PRO_5045422874" evidence="5">
    <location>
        <begin position="27"/>
        <end position="296"/>
    </location>
</feature>
<evidence type="ECO:0000313" key="7">
    <source>
        <dbReference type="Proteomes" id="UP000285768"/>
    </source>
</evidence>
<feature type="region of interest" description="Disordered" evidence="4">
    <location>
        <begin position="222"/>
        <end position="244"/>
    </location>
</feature>
<accession>A0ABX5QDU8</accession>
<keyword evidence="2" id="KW-0479">Metal-binding</keyword>
<dbReference type="PROSITE" id="PS51257">
    <property type="entry name" value="PROKAR_LIPOPROTEIN"/>
    <property type="match status" value="1"/>
</dbReference>